<feature type="transmembrane region" description="Helical" evidence="6">
    <location>
        <begin position="351"/>
        <end position="370"/>
    </location>
</feature>
<evidence type="ECO:0000256" key="5">
    <source>
        <dbReference type="SAM" id="MobiDB-lite"/>
    </source>
</evidence>
<dbReference type="EMBL" id="QFPN01000001">
    <property type="protein sequence ID" value="PZQ18903.1"/>
    <property type="molecule type" value="Genomic_DNA"/>
</dbReference>
<dbReference type="InterPro" id="IPR036513">
    <property type="entry name" value="STAS_dom_sf"/>
</dbReference>
<dbReference type="Proteomes" id="UP000249577">
    <property type="component" value="Unassembled WGS sequence"/>
</dbReference>
<feature type="transmembrane region" description="Helical" evidence="6">
    <location>
        <begin position="199"/>
        <end position="218"/>
    </location>
</feature>
<keyword evidence="2 6" id="KW-0812">Transmembrane</keyword>
<dbReference type="GO" id="GO:0055085">
    <property type="term" value="P:transmembrane transport"/>
    <property type="evidence" value="ECO:0007669"/>
    <property type="project" value="InterPro"/>
</dbReference>
<dbReference type="CDD" id="cd07042">
    <property type="entry name" value="STAS_SulP_like_sulfate_transporter"/>
    <property type="match status" value="1"/>
</dbReference>
<feature type="transmembrane region" description="Helical" evidence="6">
    <location>
        <begin position="382"/>
        <end position="411"/>
    </location>
</feature>
<evidence type="ECO:0000256" key="6">
    <source>
        <dbReference type="SAM" id="Phobius"/>
    </source>
</evidence>
<feature type="transmembrane region" description="Helical" evidence="6">
    <location>
        <begin position="73"/>
        <end position="89"/>
    </location>
</feature>
<dbReference type="Gene3D" id="3.30.750.24">
    <property type="entry name" value="STAS domain"/>
    <property type="match status" value="1"/>
</dbReference>
<reference evidence="8 9" key="1">
    <citation type="submission" date="2017-08" db="EMBL/GenBank/DDBJ databases">
        <title>Infants hospitalized years apart are colonized by the same room-sourced microbial strains.</title>
        <authorList>
            <person name="Brooks B."/>
            <person name="Olm M.R."/>
            <person name="Firek B.A."/>
            <person name="Baker R."/>
            <person name="Thomas B.C."/>
            <person name="Morowitz M.J."/>
            <person name="Banfield J.F."/>
        </authorList>
    </citation>
    <scope>NUCLEOTIDE SEQUENCE [LARGE SCALE GENOMIC DNA]</scope>
    <source>
        <strain evidence="8">S2_005_003_R2_43</strain>
    </source>
</reference>
<proteinExistence type="predicted"/>
<evidence type="ECO:0000256" key="1">
    <source>
        <dbReference type="ARBA" id="ARBA00004141"/>
    </source>
</evidence>
<feature type="transmembrane region" description="Helical" evidence="6">
    <location>
        <begin position="250"/>
        <end position="275"/>
    </location>
</feature>
<feature type="domain" description="STAS" evidence="7">
    <location>
        <begin position="446"/>
        <end position="552"/>
    </location>
</feature>
<keyword evidence="3 6" id="KW-1133">Transmembrane helix</keyword>
<name>A0A2W5MMK3_ANCNO</name>
<feature type="transmembrane region" description="Helical" evidence="6">
    <location>
        <begin position="174"/>
        <end position="192"/>
    </location>
</feature>
<dbReference type="InterPro" id="IPR002645">
    <property type="entry name" value="STAS_dom"/>
</dbReference>
<feature type="transmembrane region" description="Helical" evidence="6">
    <location>
        <begin position="47"/>
        <end position="66"/>
    </location>
</feature>
<keyword evidence="4 6" id="KW-0472">Membrane</keyword>
<feature type="region of interest" description="Disordered" evidence="5">
    <location>
        <begin position="578"/>
        <end position="604"/>
    </location>
</feature>
<dbReference type="PANTHER" id="PTHR11814">
    <property type="entry name" value="SULFATE TRANSPORTER"/>
    <property type="match status" value="1"/>
</dbReference>
<dbReference type="InterPro" id="IPR011547">
    <property type="entry name" value="SLC26A/SulP_dom"/>
</dbReference>
<dbReference type="Pfam" id="PF00916">
    <property type="entry name" value="Sulfate_transp"/>
    <property type="match status" value="1"/>
</dbReference>
<comment type="caution">
    <text evidence="8">The sequence shown here is derived from an EMBL/GenBank/DDBJ whole genome shotgun (WGS) entry which is preliminary data.</text>
</comment>
<gene>
    <name evidence="8" type="ORF">DI565_00390</name>
</gene>
<protein>
    <submittedName>
        <fullName evidence="8">Sulfate transporter</fullName>
    </submittedName>
</protein>
<dbReference type="InterPro" id="IPR001902">
    <property type="entry name" value="SLC26A/SulP_fam"/>
</dbReference>
<evidence type="ECO:0000256" key="3">
    <source>
        <dbReference type="ARBA" id="ARBA00022989"/>
    </source>
</evidence>
<evidence type="ECO:0000259" key="7">
    <source>
        <dbReference type="PROSITE" id="PS50801"/>
    </source>
</evidence>
<organism evidence="8 9">
    <name type="scientific">Ancylobacter novellus</name>
    <name type="common">Thiobacillus novellus</name>
    <dbReference type="NCBI Taxonomy" id="921"/>
    <lineage>
        <taxon>Bacteria</taxon>
        <taxon>Pseudomonadati</taxon>
        <taxon>Pseudomonadota</taxon>
        <taxon>Alphaproteobacteria</taxon>
        <taxon>Hyphomicrobiales</taxon>
        <taxon>Xanthobacteraceae</taxon>
        <taxon>Ancylobacter</taxon>
    </lineage>
</organism>
<dbReference type="AlphaFoldDB" id="A0A2W5MMK3"/>
<dbReference type="Pfam" id="PF01740">
    <property type="entry name" value="STAS"/>
    <property type="match status" value="1"/>
</dbReference>
<feature type="transmembrane region" description="Helical" evidence="6">
    <location>
        <begin position="324"/>
        <end position="344"/>
    </location>
</feature>
<feature type="transmembrane region" description="Helical" evidence="6">
    <location>
        <begin position="95"/>
        <end position="116"/>
    </location>
</feature>
<accession>A0A2W5MMK3</accession>
<evidence type="ECO:0000256" key="4">
    <source>
        <dbReference type="ARBA" id="ARBA00023136"/>
    </source>
</evidence>
<feature type="transmembrane region" description="Helical" evidence="6">
    <location>
        <begin position="21"/>
        <end position="41"/>
    </location>
</feature>
<evidence type="ECO:0000256" key="2">
    <source>
        <dbReference type="ARBA" id="ARBA00022692"/>
    </source>
</evidence>
<evidence type="ECO:0000313" key="9">
    <source>
        <dbReference type="Proteomes" id="UP000249577"/>
    </source>
</evidence>
<dbReference type="PROSITE" id="PS50801">
    <property type="entry name" value="STAS"/>
    <property type="match status" value="1"/>
</dbReference>
<feature type="transmembrane region" description="Helical" evidence="6">
    <location>
        <begin position="128"/>
        <end position="147"/>
    </location>
</feature>
<sequence>MRLTSGWERDVTPQTMRADALAGLLGAFLVLPQGIAFATLAGLPPQYGVFSAIVPTIVAAVFGSSLHVVSGPTNANSLAVFAALAPLAAVGSPDYIALALAVTIMVGIIQFSVGAFRFGFLTDFMSPSVLLGFTSGAAALIACYALPDLLGLKSLGLHGPFGEVLAIAHRIGEANPAAVVIAAVTLAVTFAVRRLIRPAPFMLCGLLAGWAASEALRWQMGDIGVSLVGAIPSPVPSFGLHLPPLEKLSALLPVAGALAVIALGQSVSIAKAVAARSGQRIDVNREFIGQGLSNIAGGLSSSYVSCGSLNRSVPNFEAGAKTPLAAVFSALFLIALVAAAAPILRRIPTPAIAALLAYTAWSLFDARRFVEIARISRTEFAIAAATFAAMLVAPFHIAILTGVGCSLVAYLHRTSRPRIHALAPDPNSETRRLTPLDELDAPVECPQLKLIRIEGSPYFGAAQYVGDRLHEMRQRRPGQKRLLVMAKSMNFIDLAGAELWEHEAVRRRLIGGDLYFHRPRSAVLDVWRKSGFLERLGSDHIFESKRQAIGRIYADLDPAICATCTARIFRECGPGPASATLDAPRQEGDSGRFPATGAGTSVPG</sequence>
<dbReference type="SUPFAM" id="SSF52091">
    <property type="entry name" value="SpoIIaa-like"/>
    <property type="match status" value="1"/>
</dbReference>
<dbReference type="GO" id="GO:0016020">
    <property type="term" value="C:membrane"/>
    <property type="evidence" value="ECO:0007669"/>
    <property type="project" value="UniProtKB-SubCell"/>
</dbReference>
<evidence type="ECO:0000313" key="8">
    <source>
        <dbReference type="EMBL" id="PZQ18903.1"/>
    </source>
</evidence>
<comment type="subcellular location">
    <subcellularLocation>
        <location evidence="1">Membrane</location>
        <topology evidence="1">Multi-pass membrane protein</topology>
    </subcellularLocation>
</comment>